<protein>
    <submittedName>
        <fullName evidence="2">Spore coat U domain-containing protein</fullName>
    </submittedName>
</protein>
<sequence>MNDNLNVSLTVESSCTITAGALAFGPYVATADSQGSADLSVNCTPGTQYHVSLAATTDGTRTLTSGTNTLSYSLYSDAGFSSLFSEDPNGTKVEAAAAAETITVYGRVPAAQSAVVGNYTDTVTVTLTY</sequence>
<evidence type="ECO:0000259" key="1">
    <source>
        <dbReference type="Pfam" id="PF05229"/>
    </source>
</evidence>
<dbReference type="Proteomes" id="UP001597371">
    <property type="component" value="Unassembled WGS sequence"/>
</dbReference>
<dbReference type="InterPro" id="IPR053167">
    <property type="entry name" value="Spore_coat_component"/>
</dbReference>
<gene>
    <name evidence="2" type="ORF">ACFSKQ_17635</name>
</gene>
<name>A0ABW5CT95_9HYPH</name>
<dbReference type="PANTHER" id="PTHR37089">
    <property type="entry name" value="PROTEIN U-RELATED"/>
    <property type="match status" value="1"/>
</dbReference>
<accession>A0ABW5CT95</accession>
<dbReference type="RefSeq" id="WP_209738261.1">
    <property type="nucleotide sequence ID" value="NZ_CP072611.1"/>
</dbReference>
<feature type="domain" description="Spore coat protein U/FanG" evidence="1">
    <location>
        <begin position="3"/>
        <end position="126"/>
    </location>
</feature>
<dbReference type="SMART" id="SM00972">
    <property type="entry name" value="SCPU"/>
    <property type="match status" value="1"/>
</dbReference>
<keyword evidence="3" id="KW-1185">Reference proteome</keyword>
<evidence type="ECO:0000313" key="3">
    <source>
        <dbReference type="Proteomes" id="UP001597371"/>
    </source>
</evidence>
<reference evidence="3" key="1">
    <citation type="journal article" date="2019" name="Int. J. Syst. Evol. Microbiol.">
        <title>The Global Catalogue of Microorganisms (GCM) 10K type strain sequencing project: providing services to taxonomists for standard genome sequencing and annotation.</title>
        <authorList>
            <consortium name="The Broad Institute Genomics Platform"/>
            <consortium name="The Broad Institute Genome Sequencing Center for Infectious Disease"/>
            <person name="Wu L."/>
            <person name="Ma J."/>
        </authorList>
    </citation>
    <scope>NUCLEOTIDE SEQUENCE [LARGE SCALE GENOMIC DNA]</scope>
    <source>
        <strain evidence="3">ZS-35-S2</strain>
    </source>
</reference>
<dbReference type="InterPro" id="IPR007893">
    <property type="entry name" value="Spore_coat_U/FanG"/>
</dbReference>
<evidence type="ECO:0000313" key="2">
    <source>
        <dbReference type="EMBL" id="MFD2239273.1"/>
    </source>
</evidence>
<organism evidence="2 3">
    <name type="scientific">Aureimonas populi</name>
    <dbReference type="NCBI Taxonomy" id="1701758"/>
    <lineage>
        <taxon>Bacteria</taxon>
        <taxon>Pseudomonadati</taxon>
        <taxon>Pseudomonadota</taxon>
        <taxon>Alphaproteobacteria</taxon>
        <taxon>Hyphomicrobiales</taxon>
        <taxon>Aurantimonadaceae</taxon>
        <taxon>Aureimonas</taxon>
    </lineage>
</organism>
<dbReference type="Pfam" id="PF05229">
    <property type="entry name" value="SCPU"/>
    <property type="match status" value="1"/>
</dbReference>
<comment type="caution">
    <text evidence="2">The sequence shown here is derived from an EMBL/GenBank/DDBJ whole genome shotgun (WGS) entry which is preliminary data.</text>
</comment>
<proteinExistence type="predicted"/>
<dbReference type="EMBL" id="JBHUIJ010000028">
    <property type="protein sequence ID" value="MFD2239273.1"/>
    <property type="molecule type" value="Genomic_DNA"/>
</dbReference>